<evidence type="ECO:0000256" key="1">
    <source>
        <dbReference type="SAM" id="Phobius"/>
    </source>
</evidence>
<feature type="transmembrane region" description="Helical" evidence="1">
    <location>
        <begin position="142"/>
        <end position="161"/>
    </location>
</feature>
<feature type="transmembrane region" description="Helical" evidence="1">
    <location>
        <begin position="76"/>
        <end position="100"/>
    </location>
</feature>
<feature type="transmembrane region" description="Helical" evidence="1">
    <location>
        <begin position="44"/>
        <end position="64"/>
    </location>
</feature>
<feature type="transmembrane region" description="Helical" evidence="1">
    <location>
        <begin position="173"/>
        <end position="193"/>
    </location>
</feature>
<feature type="transmembrane region" description="Helical" evidence="1">
    <location>
        <begin position="312"/>
        <end position="327"/>
    </location>
</feature>
<dbReference type="OrthoDB" id="9814807at2"/>
<dbReference type="GO" id="GO:0000271">
    <property type="term" value="P:polysaccharide biosynthetic process"/>
    <property type="evidence" value="ECO:0007669"/>
    <property type="project" value="TreeGrafter"/>
</dbReference>
<dbReference type="Pfam" id="PF01757">
    <property type="entry name" value="Acyl_transf_3"/>
    <property type="match status" value="1"/>
</dbReference>
<keyword evidence="4" id="KW-1185">Reference proteome</keyword>
<dbReference type="AlphaFoldDB" id="A0A5E4U2L6"/>
<feature type="domain" description="Acyltransferase 3" evidence="2">
    <location>
        <begin position="7"/>
        <end position="356"/>
    </location>
</feature>
<keyword evidence="3" id="KW-0808">Transferase</keyword>
<dbReference type="GO" id="GO:0016747">
    <property type="term" value="F:acyltransferase activity, transferring groups other than amino-acyl groups"/>
    <property type="evidence" value="ECO:0007669"/>
    <property type="project" value="InterPro"/>
</dbReference>
<keyword evidence="1" id="KW-1133">Transmembrane helix</keyword>
<reference evidence="3 4" key="1">
    <citation type="submission" date="2019-08" db="EMBL/GenBank/DDBJ databases">
        <authorList>
            <person name="Peeters C."/>
        </authorList>
    </citation>
    <scope>NUCLEOTIDE SEQUENCE [LARGE SCALE GENOMIC DNA]</scope>
    <source>
        <strain evidence="3 4">LMG 31108</strain>
    </source>
</reference>
<dbReference type="GO" id="GO:0016020">
    <property type="term" value="C:membrane"/>
    <property type="evidence" value="ECO:0007669"/>
    <property type="project" value="TreeGrafter"/>
</dbReference>
<proteinExistence type="predicted"/>
<feature type="transmembrane region" description="Helical" evidence="1">
    <location>
        <begin position="12"/>
        <end position="32"/>
    </location>
</feature>
<feature type="transmembrane region" description="Helical" evidence="1">
    <location>
        <begin position="272"/>
        <end position="292"/>
    </location>
</feature>
<dbReference type="InterPro" id="IPR002656">
    <property type="entry name" value="Acyl_transf_3_dom"/>
</dbReference>
<sequence length="378" mass="42219">MKNKDIPGLTGLRGVAALLILFHHIVLLMLPLKNSPIGPAADKSGLLGMSLFFVLSGFVIHYNYADRIAGGMQGIVQFLVARFARLFPLLIVFVLANFAYNLTVSPNYWDTIGYYLTMTQSWVYGIRHSDNISFSQLYANNAWSISTEALMYLMFIPVVFMSGMGKASFKRGMVFLAIAIIGRIVFIQFSLTIGGRALEATYGKSDFPAEQWLIYLSPYGRFFEFLAGVALSEIWGSRRVRSRTIVNATGAIGAAYIVGSLLYGTFIFSKMFYATNVHIGYIIAVPALIFWICERGDVLIGMAAEKIGEMSYSIYIMHSPLIVLLRVEPGKWSSAEMITNTTICVLLTFSFSWLSYRYIERPGQRAIKRMVPSSPFAL</sequence>
<dbReference type="PANTHER" id="PTHR23028:SF131">
    <property type="entry name" value="BLR2367 PROTEIN"/>
    <property type="match status" value="1"/>
</dbReference>
<dbReference type="InterPro" id="IPR050879">
    <property type="entry name" value="Acyltransferase_3"/>
</dbReference>
<name>A0A5E4U2L6_9BURK</name>
<gene>
    <name evidence="3" type="ORF">PAN31108_01789</name>
</gene>
<keyword evidence="1" id="KW-0812">Transmembrane</keyword>
<accession>A0A5E4U2L6</accession>
<protein>
    <submittedName>
        <fullName evidence="3">Acyltransferase</fullName>
    </submittedName>
</protein>
<dbReference type="PANTHER" id="PTHR23028">
    <property type="entry name" value="ACETYLTRANSFERASE"/>
    <property type="match status" value="1"/>
</dbReference>
<feature type="transmembrane region" description="Helical" evidence="1">
    <location>
        <begin position="213"/>
        <end position="232"/>
    </location>
</feature>
<dbReference type="Proteomes" id="UP000406256">
    <property type="component" value="Unassembled WGS sequence"/>
</dbReference>
<feature type="transmembrane region" description="Helical" evidence="1">
    <location>
        <begin position="339"/>
        <end position="359"/>
    </location>
</feature>
<keyword evidence="3" id="KW-0012">Acyltransferase</keyword>
<evidence type="ECO:0000313" key="3">
    <source>
        <dbReference type="EMBL" id="VVD94355.1"/>
    </source>
</evidence>
<dbReference type="EMBL" id="CABPSB010000004">
    <property type="protein sequence ID" value="VVD94355.1"/>
    <property type="molecule type" value="Genomic_DNA"/>
</dbReference>
<feature type="transmembrane region" description="Helical" evidence="1">
    <location>
        <begin position="244"/>
        <end position="266"/>
    </location>
</feature>
<keyword evidence="1" id="KW-0472">Membrane</keyword>
<evidence type="ECO:0000313" key="4">
    <source>
        <dbReference type="Proteomes" id="UP000406256"/>
    </source>
</evidence>
<evidence type="ECO:0000259" key="2">
    <source>
        <dbReference type="Pfam" id="PF01757"/>
    </source>
</evidence>
<organism evidence="3 4">
    <name type="scientific">Pandoraea anhela</name>
    <dbReference type="NCBI Taxonomy" id="2508295"/>
    <lineage>
        <taxon>Bacteria</taxon>
        <taxon>Pseudomonadati</taxon>
        <taxon>Pseudomonadota</taxon>
        <taxon>Betaproteobacteria</taxon>
        <taxon>Burkholderiales</taxon>
        <taxon>Burkholderiaceae</taxon>
        <taxon>Pandoraea</taxon>
    </lineage>
</organism>